<reference evidence="2" key="1">
    <citation type="submission" date="2023-03" db="EMBL/GenBank/DDBJ databases">
        <title>Massive genome expansion in bonnet fungi (Mycena s.s.) driven by repeated elements and novel gene families across ecological guilds.</title>
        <authorList>
            <consortium name="Lawrence Berkeley National Laboratory"/>
            <person name="Harder C.B."/>
            <person name="Miyauchi S."/>
            <person name="Viragh M."/>
            <person name="Kuo A."/>
            <person name="Thoen E."/>
            <person name="Andreopoulos B."/>
            <person name="Lu D."/>
            <person name="Skrede I."/>
            <person name="Drula E."/>
            <person name="Henrissat B."/>
            <person name="Morin E."/>
            <person name="Kohler A."/>
            <person name="Barry K."/>
            <person name="LaButti K."/>
            <person name="Morin E."/>
            <person name="Salamov A."/>
            <person name="Lipzen A."/>
            <person name="Mereny Z."/>
            <person name="Hegedus B."/>
            <person name="Baldrian P."/>
            <person name="Stursova M."/>
            <person name="Weitz H."/>
            <person name="Taylor A."/>
            <person name="Grigoriev I.V."/>
            <person name="Nagy L.G."/>
            <person name="Martin F."/>
            <person name="Kauserud H."/>
        </authorList>
    </citation>
    <scope>NUCLEOTIDE SEQUENCE</scope>
    <source>
        <strain evidence="2">CBHHK002</strain>
    </source>
</reference>
<keyword evidence="1" id="KW-1133">Transmembrane helix</keyword>
<comment type="caution">
    <text evidence="2">The sequence shown here is derived from an EMBL/GenBank/DDBJ whole genome shotgun (WGS) entry which is preliminary data.</text>
</comment>
<keyword evidence="1" id="KW-0812">Transmembrane</keyword>
<feature type="transmembrane region" description="Helical" evidence="1">
    <location>
        <begin position="39"/>
        <end position="64"/>
    </location>
</feature>
<evidence type="ECO:0000256" key="1">
    <source>
        <dbReference type="SAM" id="Phobius"/>
    </source>
</evidence>
<dbReference type="Proteomes" id="UP001218218">
    <property type="component" value="Unassembled WGS sequence"/>
</dbReference>
<proteinExistence type="predicted"/>
<feature type="transmembrane region" description="Helical" evidence="1">
    <location>
        <begin position="6"/>
        <end position="27"/>
    </location>
</feature>
<name>A0AAD6YZ11_9AGAR</name>
<dbReference type="EMBL" id="JARIHO010000130">
    <property type="protein sequence ID" value="KAJ7301639.1"/>
    <property type="molecule type" value="Genomic_DNA"/>
</dbReference>
<keyword evidence="1" id="KW-0472">Membrane</keyword>
<protein>
    <submittedName>
        <fullName evidence="2">Uncharacterized protein</fullName>
    </submittedName>
</protein>
<keyword evidence="3" id="KW-1185">Reference proteome</keyword>
<evidence type="ECO:0000313" key="2">
    <source>
        <dbReference type="EMBL" id="KAJ7301639.1"/>
    </source>
</evidence>
<evidence type="ECO:0000313" key="3">
    <source>
        <dbReference type="Proteomes" id="UP001218218"/>
    </source>
</evidence>
<dbReference type="AlphaFoldDB" id="A0AAD6YZ11"/>
<sequence length="84" mass="9766">MILRAFFLLTVYFVCSPFFFLIIYLLFYDRPDSTLSWIWIWIHTFLPSLLFPSTSLLLPLSVIIPRAAPSLPLFLPLPGLFVCL</sequence>
<accession>A0AAD6YZ11</accession>
<gene>
    <name evidence="2" type="ORF">DFH08DRAFT_906575</name>
</gene>
<organism evidence="2 3">
    <name type="scientific">Mycena albidolilacea</name>
    <dbReference type="NCBI Taxonomy" id="1033008"/>
    <lineage>
        <taxon>Eukaryota</taxon>
        <taxon>Fungi</taxon>
        <taxon>Dikarya</taxon>
        <taxon>Basidiomycota</taxon>
        <taxon>Agaricomycotina</taxon>
        <taxon>Agaricomycetes</taxon>
        <taxon>Agaricomycetidae</taxon>
        <taxon>Agaricales</taxon>
        <taxon>Marasmiineae</taxon>
        <taxon>Mycenaceae</taxon>
        <taxon>Mycena</taxon>
    </lineage>
</organism>